<evidence type="ECO:0000256" key="9">
    <source>
        <dbReference type="ARBA" id="ARBA00023242"/>
    </source>
</evidence>
<evidence type="ECO:0000256" key="7">
    <source>
        <dbReference type="ARBA" id="ARBA00022840"/>
    </source>
</evidence>
<dbReference type="Pfam" id="PF08519">
    <property type="entry name" value="RFC1"/>
    <property type="match status" value="1"/>
</dbReference>
<feature type="domain" description="BRCT" evidence="13">
    <location>
        <begin position="96"/>
        <end position="177"/>
    </location>
</feature>
<gene>
    <name evidence="14" type="ORF">BS47DRAFT_1321397</name>
</gene>
<dbReference type="SMART" id="SM00382">
    <property type="entry name" value="AAA"/>
    <property type="match status" value="1"/>
</dbReference>
<dbReference type="Gene3D" id="3.40.50.10190">
    <property type="entry name" value="BRCT domain"/>
    <property type="match status" value="1"/>
</dbReference>
<keyword evidence="9 10" id="KW-0539">Nucleus</keyword>
<evidence type="ECO:0000256" key="10">
    <source>
        <dbReference type="PIRNR" id="PIRNR036578"/>
    </source>
</evidence>
<dbReference type="FunFam" id="3.40.50.300:FF:000395">
    <property type="entry name" value="Replication factor C subunit 1"/>
    <property type="match status" value="1"/>
</dbReference>
<dbReference type="InterPro" id="IPR003593">
    <property type="entry name" value="AAA+_ATPase"/>
</dbReference>
<dbReference type="InterPro" id="IPR001357">
    <property type="entry name" value="BRCT_dom"/>
</dbReference>
<dbReference type="InterPro" id="IPR008921">
    <property type="entry name" value="DNA_pol3_clamp-load_cplx_C"/>
</dbReference>
<dbReference type="PIRSF" id="PIRSF036578">
    <property type="entry name" value="RFC1"/>
    <property type="match status" value="1"/>
</dbReference>
<dbReference type="EMBL" id="MU129088">
    <property type="protein sequence ID" value="KAF9507193.1"/>
    <property type="molecule type" value="Genomic_DNA"/>
</dbReference>
<dbReference type="GO" id="GO:0006281">
    <property type="term" value="P:DNA repair"/>
    <property type="evidence" value="ECO:0007669"/>
    <property type="project" value="InterPro"/>
</dbReference>
<dbReference type="Pfam" id="PF00533">
    <property type="entry name" value="BRCT"/>
    <property type="match status" value="1"/>
</dbReference>
<dbReference type="GO" id="GO:0005524">
    <property type="term" value="F:ATP binding"/>
    <property type="evidence" value="ECO:0007669"/>
    <property type="project" value="UniProtKB-UniRule"/>
</dbReference>
<evidence type="ECO:0000256" key="4">
    <source>
        <dbReference type="ARBA" id="ARBA00022553"/>
    </source>
</evidence>
<dbReference type="Gene3D" id="1.10.8.60">
    <property type="match status" value="1"/>
</dbReference>
<comment type="caution">
    <text evidence="14">The sequence shown here is derived from an EMBL/GenBank/DDBJ whole genome shotgun (WGS) entry which is preliminary data.</text>
</comment>
<evidence type="ECO:0000256" key="3">
    <source>
        <dbReference type="ARBA" id="ARBA00020401"/>
    </source>
</evidence>
<feature type="coiled-coil region" evidence="11">
    <location>
        <begin position="181"/>
        <end position="209"/>
    </location>
</feature>
<evidence type="ECO:0000313" key="14">
    <source>
        <dbReference type="EMBL" id="KAF9507193.1"/>
    </source>
</evidence>
<dbReference type="GO" id="GO:0005663">
    <property type="term" value="C:DNA replication factor C complex"/>
    <property type="evidence" value="ECO:0007669"/>
    <property type="project" value="InterPro"/>
</dbReference>
<dbReference type="CDD" id="cd18140">
    <property type="entry name" value="HLD_clamp_RFC"/>
    <property type="match status" value="1"/>
</dbReference>
<feature type="region of interest" description="Disordered" evidence="12">
    <location>
        <begin position="745"/>
        <end position="807"/>
    </location>
</feature>
<keyword evidence="8" id="KW-0238">DNA-binding</keyword>
<dbReference type="FunFam" id="1.10.8.60:FF:000021">
    <property type="entry name" value="Replication factor C subunit 1"/>
    <property type="match status" value="1"/>
</dbReference>
<dbReference type="SUPFAM" id="SSF52540">
    <property type="entry name" value="P-loop containing nucleoside triphosphate hydrolases"/>
    <property type="match status" value="1"/>
</dbReference>
<dbReference type="InterPro" id="IPR012178">
    <property type="entry name" value="RFC1"/>
</dbReference>
<dbReference type="Pfam" id="PF00004">
    <property type="entry name" value="AAA"/>
    <property type="match status" value="1"/>
</dbReference>
<dbReference type="PANTHER" id="PTHR23389:SF6">
    <property type="entry name" value="REPLICATION FACTOR C SUBUNIT 1"/>
    <property type="match status" value="1"/>
</dbReference>
<dbReference type="InterPro" id="IPR003959">
    <property type="entry name" value="ATPase_AAA_core"/>
</dbReference>
<keyword evidence="15" id="KW-1185">Reference proteome</keyword>
<evidence type="ECO:0000256" key="5">
    <source>
        <dbReference type="ARBA" id="ARBA00022705"/>
    </source>
</evidence>
<accession>A0A9P6AK34</accession>
<dbReference type="FunFam" id="1.20.272.10:FF:000005">
    <property type="entry name" value="Replication factor C subunit 1"/>
    <property type="match status" value="1"/>
</dbReference>
<dbReference type="PANTHER" id="PTHR23389">
    <property type="entry name" value="CHROMOSOME TRANSMISSION FIDELITY FACTOR 18"/>
    <property type="match status" value="1"/>
</dbReference>
<dbReference type="InterPro" id="IPR036420">
    <property type="entry name" value="BRCT_dom_sf"/>
</dbReference>
<dbReference type="InterPro" id="IPR027417">
    <property type="entry name" value="P-loop_NTPase"/>
</dbReference>
<dbReference type="Pfam" id="PF25361">
    <property type="entry name" value="AAA_lid_RFC1"/>
    <property type="match status" value="1"/>
</dbReference>
<keyword evidence="4" id="KW-0597">Phosphoprotein</keyword>
<evidence type="ECO:0000256" key="11">
    <source>
        <dbReference type="SAM" id="Coils"/>
    </source>
</evidence>
<dbReference type="GO" id="GO:0005634">
    <property type="term" value="C:nucleus"/>
    <property type="evidence" value="ECO:0007669"/>
    <property type="project" value="UniProtKB-SubCell"/>
</dbReference>
<keyword evidence="6 10" id="KW-0547">Nucleotide-binding</keyword>
<evidence type="ECO:0000256" key="12">
    <source>
        <dbReference type="SAM" id="MobiDB-lite"/>
    </source>
</evidence>
<dbReference type="PROSITE" id="PS50172">
    <property type="entry name" value="BRCT"/>
    <property type="match status" value="1"/>
</dbReference>
<evidence type="ECO:0000256" key="1">
    <source>
        <dbReference type="ARBA" id="ARBA00004123"/>
    </source>
</evidence>
<evidence type="ECO:0000313" key="15">
    <source>
        <dbReference type="Proteomes" id="UP000886523"/>
    </source>
</evidence>
<feature type="compositionally biased region" description="Basic residues" evidence="12">
    <location>
        <begin position="798"/>
        <end position="807"/>
    </location>
</feature>
<dbReference type="InterPro" id="IPR047854">
    <property type="entry name" value="RFC_lid"/>
</dbReference>
<organism evidence="14 15">
    <name type="scientific">Hydnum rufescens UP504</name>
    <dbReference type="NCBI Taxonomy" id="1448309"/>
    <lineage>
        <taxon>Eukaryota</taxon>
        <taxon>Fungi</taxon>
        <taxon>Dikarya</taxon>
        <taxon>Basidiomycota</taxon>
        <taxon>Agaricomycotina</taxon>
        <taxon>Agaricomycetes</taxon>
        <taxon>Cantharellales</taxon>
        <taxon>Hydnaceae</taxon>
        <taxon>Hydnum</taxon>
    </lineage>
</organism>
<comment type="similarity">
    <text evidence="2 10">Belongs to the activator 1 large subunit family.</text>
</comment>
<feature type="region of interest" description="Disordered" evidence="12">
    <location>
        <begin position="1"/>
        <end position="97"/>
    </location>
</feature>
<feature type="compositionally biased region" description="Basic and acidic residues" evidence="12">
    <location>
        <begin position="63"/>
        <end position="74"/>
    </location>
</feature>
<dbReference type="SUPFAM" id="SSF52113">
    <property type="entry name" value="BRCT domain"/>
    <property type="match status" value="1"/>
</dbReference>
<evidence type="ECO:0000256" key="6">
    <source>
        <dbReference type="ARBA" id="ARBA00022741"/>
    </source>
</evidence>
<dbReference type="GO" id="GO:0016887">
    <property type="term" value="F:ATP hydrolysis activity"/>
    <property type="evidence" value="ECO:0007669"/>
    <property type="project" value="InterPro"/>
</dbReference>
<keyword evidence="11" id="KW-0175">Coiled coil</keyword>
<protein>
    <recommendedName>
        <fullName evidence="3 10">Replication factor C subunit 1</fullName>
    </recommendedName>
</protein>
<dbReference type="Gene3D" id="1.20.272.10">
    <property type="match status" value="1"/>
</dbReference>
<evidence type="ECO:0000256" key="2">
    <source>
        <dbReference type="ARBA" id="ARBA00006116"/>
    </source>
</evidence>
<evidence type="ECO:0000256" key="8">
    <source>
        <dbReference type="ARBA" id="ARBA00023125"/>
    </source>
</evidence>
<keyword evidence="7 10" id="KW-0067">ATP-binding</keyword>
<dbReference type="OrthoDB" id="446168at2759"/>
<evidence type="ECO:0000259" key="13">
    <source>
        <dbReference type="PROSITE" id="PS50172"/>
    </source>
</evidence>
<dbReference type="GO" id="GO:0003677">
    <property type="term" value="F:DNA binding"/>
    <property type="evidence" value="ECO:0007669"/>
    <property type="project" value="UniProtKB-KW"/>
</dbReference>
<reference evidence="14" key="1">
    <citation type="journal article" date="2020" name="Nat. Commun.">
        <title>Large-scale genome sequencing of mycorrhizal fungi provides insights into the early evolution of symbiotic traits.</title>
        <authorList>
            <person name="Miyauchi S."/>
            <person name="Kiss E."/>
            <person name="Kuo A."/>
            <person name="Drula E."/>
            <person name="Kohler A."/>
            <person name="Sanchez-Garcia M."/>
            <person name="Morin E."/>
            <person name="Andreopoulos B."/>
            <person name="Barry K.W."/>
            <person name="Bonito G."/>
            <person name="Buee M."/>
            <person name="Carver A."/>
            <person name="Chen C."/>
            <person name="Cichocki N."/>
            <person name="Clum A."/>
            <person name="Culley D."/>
            <person name="Crous P.W."/>
            <person name="Fauchery L."/>
            <person name="Girlanda M."/>
            <person name="Hayes R.D."/>
            <person name="Keri Z."/>
            <person name="LaButti K."/>
            <person name="Lipzen A."/>
            <person name="Lombard V."/>
            <person name="Magnuson J."/>
            <person name="Maillard F."/>
            <person name="Murat C."/>
            <person name="Nolan M."/>
            <person name="Ohm R.A."/>
            <person name="Pangilinan J."/>
            <person name="Pereira M.F."/>
            <person name="Perotto S."/>
            <person name="Peter M."/>
            <person name="Pfister S."/>
            <person name="Riley R."/>
            <person name="Sitrit Y."/>
            <person name="Stielow J.B."/>
            <person name="Szollosi G."/>
            <person name="Zifcakova L."/>
            <person name="Stursova M."/>
            <person name="Spatafora J.W."/>
            <person name="Tedersoo L."/>
            <person name="Vaario L.M."/>
            <person name="Yamada A."/>
            <person name="Yan M."/>
            <person name="Wang P."/>
            <person name="Xu J."/>
            <person name="Bruns T."/>
            <person name="Baldrian P."/>
            <person name="Vilgalys R."/>
            <person name="Dunand C."/>
            <person name="Henrissat B."/>
            <person name="Grigoriev I.V."/>
            <person name="Hibbett D."/>
            <person name="Nagy L.G."/>
            <person name="Martin F.M."/>
        </authorList>
    </citation>
    <scope>NUCLEOTIDE SEQUENCE</scope>
    <source>
        <strain evidence="14">UP504</strain>
    </source>
</reference>
<comment type="subcellular location">
    <subcellularLocation>
        <location evidence="1 10">Nucleus</location>
    </subcellularLocation>
</comment>
<keyword evidence="5 10" id="KW-0235">DNA replication</keyword>
<sequence length="807" mass="87755">MPKKAAPASKSRVSKGSTKKRARDESSDESTASSSESEKPKKKPRPSASTSKSTAAAKKPPPKQKDDVINDPPKKKWIPPTRSGPAAPGSKEVPAGHPNALAGLAFVFTGELSAFSREEATELAKRFGGRVTGAPSGKTSYVVVGEGAGPKKLADIKRLGLATLDEDGFLNLIATREGKLDAKAQEKVRKEEEKLRRDAEEMAKAERLQAKAAAKKSGGKVVPASSQLWTTKYAPQALKDICGNKGIVEKLQAWLHDWSKNAKSGFKKPGPNATGVYRAVLLSGPPGIGKTSSAHVVAKLEGYTPIELNASDSRSKKLVENSTNIMNSSLDGWMHGADGQKTTVAGIEITDKSVLIMDEVDGMSAGDRGGVGALNALIKKTKIPIICIANDRRVPKLKPLQHTCFGMPFKKPEINVVRSRLMTIAVREKLKITPTVMDQLVQGANGDMRQVLNMMSTWKLSKDAMDFDEGKQLSLANEKHTIMTPYTVLDKLLGPYSFSKTSRETLNDKIEYYFHDHAFMPLFMQENYLKPTPNRLRGMVGPELDMKLLELMDKAATSISDGDLVDALIHGGQQWGLMPLHAVHSTVVPASYMYGQGTGWSGSGSGHAFPSWLGNNSKRGKLQRQLNDVQIRMRLKVSGDRNEIRQSYVPAVFSHIVTPLIGKGVDEVDDVISRMDEYYLSKDDWDTIVEIGVGDFSQDVVMKKIPTAAKTALTKKYNAKEHPIPFHKSTDLGLKATKKIAKGEVPDLEDVFDQEEGDEDADDTPDPVDDDLSKDKLIKGKGAPKARAKTATSSKPKAQGKAKMHSA</sequence>
<dbReference type="SUPFAM" id="SSF48019">
    <property type="entry name" value="post-AAA+ oligomerization domain-like"/>
    <property type="match status" value="1"/>
</dbReference>
<dbReference type="SMART" id="SM00292">
    <property type="entry name" value="BRCT"/>
    <property type="match status" value="1"/>
</dbReference>
<feature type="compositionally biased region" description="Low complexity" evidence="12">
    <location>
        <begin position="46"/>
        <end position="58"/>
    </location>
</feature>
<name>A0A9P6AK34_9AGAM</name>
<dbReference type="CDD" id="cd00009">
    <property type="entry name" value="AAA"/>
    <property type="match status" value="1"/>
</dbReference>
<dbReference type="Proteomes" id="UP000886523">
    <property type="component" value="Unassembled WGS sequence"/>
</dbReference>
<dbReference type="Gene3D" id="3.40.50.300">
    <property type="entry name" value="P-loop containing nucleotide triphosphate hydrolases"/>
    <property type="match status" value="1"/>
</dbReference>
<proteinExistence type="inferred from homology"/>
<dbReference type="AlphaFoldDB" id="A0A9P6AK34"/>
<dbReference type="FunFam" id="3.40.50.10190:FF:000001">
    <property type="entry name" value="Replication factor C subunit 1"/>
    <property type="match status" value="1"/>
</dbReference>
<dbReference type="GO" id="GO:0006271">
    <property type="term" value="P:DNA strand elongation involved in DNA replication"/>
    <property type="evidence" value="ECO:0007669"/>
    <property type="project" value="UniProtKB-ARBA"/>
</dbReference>
<dbReference type="InterPro" id="IPR013725">
    <property type="entry name" value="DNA_replication_fac_RFC1_C"/>
</dbReference>
<feature type="compositionally biased region" description="Acidic residues" evidence="12">
    <location>
        <begin position="746"/>
        <end position="770"/>
    </location>
</feature>
<dbReference type="GO" id="GO:0003689">
    <property type="term" value="F:DNA clamp loader activity"/>
    <property type="evidence" value="ECO:0007669"/>
    <property type="project" value="UniProtKB-UniRule"/>
</dbReference>